<proteinExistence type="predicted"/>
<keyword evidence="6" id="KW-0012">Acyltransferase</keyword>
<feature type="transmembrane region" description="Helical" evidence="7">
    <location>
        <begin position="394"/>
        <end position="418"/>
    </location>
</feature>
<evidence type="ECO:0000256" key="6">
    <source>
        <dbReference type="ARBA" id="ARBA00023315"/>
    </source>
</evidence>
<evidence type="ECO:0000313" key="9">
    <source>
        <dbReference type="Proteomes" id="UP001415857"/>
    </source>
</evidence>
<dbReference type="EMBL" id="JBBPBK010000010">
    <property type="protein sequence ID" value="KAK9277607.1"/>
    <property type="molecule type" value="Genomic_DNA"/>
</dbReference>
<evidence type="ECO:0000256" key="5">
    <source>
        <dbReference type="ARBA" id="ARBA00023136"/>
    </source>
</evidence>
<feature type="transmembrane region" description="Helical" evidence="7">
    <location>
        <begin position="12"/>
        <end position="35"/>
    </location>
</feature>
<feature type="transmembrane region" description="Helical" evidence="7">
    <location>
        <begin position="430"/>
        <end position="448"/>
    </location>
</feature>
<evidence type="ECO:0008006" key="10">
    <source>
        <dbReference type="Google" id="ProtNLM"/>
    </source>
</evidence>
<gene>
    <name evidence="8" type="ORF">L1049_007152</name>
</gene>
<dbReference type="InterPro" id="IPR004299">
    <property type="entry name" value="MBOAT_fam"/>
</dbReference>
<feature type="transmembrane region" description="Helical" evidence="7">
    <location>
        <begin position="158"/>
        <end position="176"/>
    </location>
</feature>
<name>A0AAP0RI46_LIQFO</name>
<dbReference type="GO" id="GO:0005783">
    <property type="term" value="C:endoplasmic reticulum"/>
    <property type="evidence" value="ECO:0007669"/>
    <property type="project" value="TreeGrafter"/>
</dbReference>
<dbReference type="GO" id="GO:0016020">
    <property type="term" value="C:membrane"/>
    <property type="evidence" value="ECO:0007669"/>
    <property type="project" value="UniProtKB-SubCell"/>
</dbReference>
<dbReference type="AlphaFoldDB" id="A0AAP0RI46"/>
<feature type="transmembrane region" description="Helical" evidence="7">
    <location>
        <begin position="206"/>
        <end position="224"/>
    </location>
</feature>
<dbReference type="GO" id="GO:0019432">
    <property type="term" value="P:triglyceride biosynthetic process"/>
    <property type="evidence" value="ECO:0007669"/>
    <property type="project" value="TreeGrafter"/>
</dbReference>
<keyword evidence="5 7" id="KW-0472">Membrane</keyword>
<feature type="transmembrane region" description="Helical" evidence="7">
    <location>
        <begin position="86"/>
        <end position="106"/>
    </location>
</feature>
<organism evidence="8 9">
    <name type="scientific">Liquidambar formosana</name>
    <name type="common">Formosan gum</name>
    <dbReference type="NCBI Taxonomy" id="63359"/>
    <lineage>
        <taxon>Eukaryota</taxon>
        <taxon>Viridiplantae</taxon>
        <taxon>Streptophyta</taxon>
        <taxon>Embryophyta</taxon>
        <taxon>Tracheophyta</taxon>
        <taxon>Spermatophyta</taxon>
        <taxon>Magnoliopsida</taxon>
        <taxon>eudicotyledons</taxon>
        <taxon>Gunneridae</taxon>
        <taxon>Pentapetalae</taxon>
        <taxon>Saxifragales</taxon>
        <taxon>Altingiaceae</taxon>
        <taxon>Liquidambar</taxon>
    </lineage>
</organism>
<dbReference type="InterPro" id="IPR049941">
    <property type="entry name" value="LPLAT_7/PORCN-like"/>
</dbReference>
<keyword evidence="2" id="KW-0808">Transferase</keyword>
<dbReference type="GO" id="GO:0016746">
    <property type="term" value="F:acyltransferase activity"/>
    <property type="evidence" value="ECO:0007669"/>
    <property type="project" value="UniProtKB-KW"/>
</dbReference>
<evidence type="ECO:0000256" key="1">
    <source>
        <dbReference type="ARBA" id="ARBA00004141"/>
    </source>
</evidence>
<evidence type="ECO:0000256" key="7">
    <source>
        <dbReference type="SAM" id="Phobius"/>
    </source>
</evidence>
<reference evidence="8 9" key="1">
    <citation type="journal article" date="2024" name="Plant J.">
        <title>Genome sequences and population genomics reveal climatic adaptation and genomic divergence between two closely related sweetgum species.</title>
        <authorList>
            <person name="Xu W.Q."/>
            <person name="Ren C.Q."/>
            <person name="Zhang X.Y."/>
            <person name="Comes H.P."/>
            <person name="Liu X.H."/>
            <person name="Li Y.G."/>
            <person name="Kettle C.J."/>
            <person name="Jalonen R."/>
            <person name="Gaisberger H."/>
            <person name="Ma Y.Z."/>
            <person name="Qiu Y.X."/>
        </authorList>
    </citation>
    <scope>NUCLEOTIDE SEQUENCE [LARGE SCALE GENOMIC DNA]</scope>
    <source>
        <strain evidence="8">Hangzhou</strain>
    </source>
</reference>
<dbReference type="PANTHER" id="PTHR13906">
    <property type="entry name" value="PORCUPINE"/>
    <property type="match status" value="1"/>
</dbReference>
<protein>
    <recommendedName>
        <fullName evidence="10">1-acylglycerophosphocholine O-acyltransferase</fullName>
    </recommendedName>
</protein>
<keyword evidence="3 7" id="KW-0812">Transmembrane</keyword>
<feature type="transmembrane region" description="Helical" evidence="7">
    <location>
        <begin position="118"/>
        <end position="137"/>
    </location>
</feature>
<feature type="transmembrane region" description="Helical" evidence="7">
    <location>
        <begin position="55"/>
        <end position="74"/>
    </location>
</feature>
<accession>A0AAP0RI46</accession>
<comment type="subcellular location">
    <subcellularLocation>
        <location evidence="1">Membrane</location>
        <topology evidence="1">Multi-pass membrane protein</topology>
    </subcellularLocation>
</comment>
<dbReference type="Pfam" id="PF03062">
    <property type="entry name" value="MBOAT"/>
    <property type="match status" value="1"/>
</dbReference>
<dbReference type="PANTHER" id="PTHR13906:SF4">
    <property type="entry name" value="LYSOPHOSPHOLIPID ACYLTRANSFERASE 6"/>
    <property type="match status" value="1"/>
</dbReference>
<evidence type="ECO:0000256" key="4">
    <source>
        <dbReference type="ARBA" id="ARBA00022989"/>
    </source>
</evidence>
<evidence type="ECO:0000256" key="3">
    <source>
        <dbReference type="ARBA" id="ARBA00022692"/>
    </source>
</evidence>
<dbReference type="GO" id="GO:0008654">
    <property type="term" value="P:phospholipid biosynthetic process"/>
    <property type="evidence" value="ECO:0007669"/>
    <property type="project" value="TreeGrafter"/>
</dbReference>
<dbReference type="GO" id="GO:0030258">
    <property type="term" value="P:lipid modification"/>
    <property type="evidence" value="ECO:0007669"/>
    <property type="project" value="TreeGrafter"/>
</dbReference>
<comment type="caution">
    <text evidence="8">The sequence shown here is derived from an EMBL/GenBank/DDBJ whole genome shotgun (WGS) entry which is preliminary data.</text>
</comment>
<evidence type="ECO:0000256" key="2">
    <source>
        <dbReference type="ARBA" id="ARBA00022679"/>
    </source>
</evidence>
<keyword evidence="4 7" id="KW-1133">Transmembrane helix</keyword>
<feature type="transmembrane region" description="Helical" evidence="7">
    <location>
        <begin position="261"/>
        <end position="282"/>
    </location>
</feature>
<evidence type="ECO:0000313" key="8">
    <source>
        <dbReference type="EMBL" id="KAK9277607.1"/>
    </source>
</evidence>
<keyword evidence="9" id="KW-1185">Reference proteome</keyword>
<sequence length="462" mass="52540">MDLDMASMASAIGVSVPVLRFLLCFVTTIPVSFLWRFVPTPFGKHLYSAASGALLSYLSFGFSSNLHFLVPMLLGYAAMLLYRRRCGIITFFIGFGYLIGCHVYYMSGDAWKEGGIDATGALMVLTLKVISCAINYNDGLLREEGLRESQKKNRLLKLPSLIEYFGYCLCCGSHFAGPVYEIKDYLDWTERKMIWAYQKEPSPYGATVRALLQAAFCMGLYVYLVPHFPLSRFTDPIYQEWGFWKRLGYQYMSGFTARWKYYFIWSISEASIIISGLGFTGWTDTSSPKTLWDRAKNVDILGVELAKSAVELPLVWNIQVSTWLRYYVYERLLQKGKKPGFFQLLATQTVSAVWHGLYPGYIIFFVQSALMIAGSRVIYRWQRAIPPSMAPLKMILAFMNFAYTLLVLNYSCVGFMVLSMRETLASYGSVYYIGTIVPIVVILLGRIIKPAKPARSKSRKEH</sequence>
<dbReference type="Proteomes" id="UP001415857">
    <property type="component" value="Unassembled WGS sequence"/>
</dbReference>
<feature type="transmembrane region" description="Helical" evidence="7">
    <location>
        <begin position="352"/>
        <end position="373"/>
    </location>
</feature>